<name>A0A382A562_9ZZZZ</name>
<dbReference type="AlphaFoldDB" id="A0A382A562"/>
<evidence type="ECO:0000256" key="2">
    <source>
        <dbReference type="ARBA" id="ARBA00022803"/>
    </source>
</evidence>
<dbReference type="EMBL" id="UINC01023952">
    <property type="protein sequence ID" value="SVA96656.1"/>
    <property type="molecule type" value="Genomic_DNA"/>
</dbReference>
<dbReference type="SUPFAM" id="SSF48452">
    <property type="entry name" value="TPR-like"/>
    <property type="match status" value="1"/>
</dbReference>
<accession>A0A382A562</accession>
<dbReference type="SUPFAM" id="SSF53756">
    <property type="entry name" value="UDP-Glycosyltransferase/glycogen phosphorylase"/>
    <property type="match status" value="1"/>
</dbReference>
<proteinExistence type="predicted"/>
<organism evidence="3">
    <name type="scientific">marine metagenome</name>
    <dbReference type="NCBI Taxonomy" id="408172"/>
    <lineage>
        <taxon>unclassified sequences</taxon>
        <taxon>metagenomes</taxon>
        <taxon>ecological metagenomes</taxon>
    </lineage>
</organism>
<dbReference type="InterPro" id="IPR050498">
    <property type="entry name" value="Ycf3"/>
</dbReference>
<dbReference type="PANTHER" id="PTHR44858">
    <property type="entry name" value="TETRATRICOPEPTIDE REPEAT PROTEIN 6"/>
    <property type="match status" value="1"/>
</dbReference>
<dbReference type="Gene3D" id="1.25.40.10">
    <property type="entry name" value="Tetratricopeptide repeat domain"/>
    <property type="match status" value="1"/>
</dbReference>
<reference evidence="3" key="1">
    <citation type="submission" date="2018-05" db="EMBL/GenBank/DDBJ databases">
        <authorList>
            <person name="Lanie J.A."/>
            <person name="Ng W.-L."/>
            <person name="Kazmierczak K.M."/>
            <person name="Andrzejewski T.M."/>
            <person name="Davidsen T.M."/>
            <person name="Wayne K.J."/>
            <person name="Tettelin H."/>
            <person name="Glass J.I."/>
            <person name="Rusch D."/>
            <person name="Podicherti R."/>
            <person name="Tsui H.-C.T."/>
            <person name="Winkler M.E."/>
        </authorList>
    </citation>
    <scope>NUCLEOTIDE SEQUENCE</scope>
</reference>
<dbReference type="InterPro" id="IPR011990">
    <property type="entry name" value="TPR-like_helical_dom_sf"/>
</dbReference>
<keyword evidence="2" id="KW-0802">TPR repeat</keyword>
<sequence>EKALKKLHKHIKKNDGDVQAKYNYAYMHHQLGNIKTAIQCYTEVAELSKNQWKSRQNLALIYLDTKQYSKALKFINEVLLIKENYQPALRDKALILFQLNQLDEALIKIKESIKLNNKDYIAYNTMGLILLRMLKKDEARKIFIEAIKINKDYAPSFSNLGRCYEMLNMPEESLKCFEQAIVIDPNSFIVLNNLAGYYLDKGLYKKGLQLYQKANSINALDLTVLANIAGSYFYLDNYELSIKYIKQCLKKDPQNDEFKKLYSLILFKVGEYEQAWSYHEGRLRLSTYFYNEDSQKIKKFLTHNKELLPENKILIIKEQGIGDEILFSSIYPELLNNFKNVKIESDPKLIPLFKKSMSMSNNNIFYPLGSFSNSEEKLKKFDRVLYAGSLGKKFRLKNSDFSSKPYLNTEDDEIKRIENELNNIDHNYKIGISWKSFRKKKSIGLIKSMELNDFQSLINLPKFTFINLQYGDIKKEILEFNKNNNKIHTIESVDMYDDLIALAALLKNLNLFISTSNTTAHLAGALGVETWLIKPKNHASFFYWNQVSDRTPWYGSIKLYDGNKNTDKILEDIKIDLLKKFNLK</sequence>
<protein>
    <submittedName>
        <fullName evidence="3">Uncharacterized protein</fullName>
    </submittedName>
</protein>
<dbReference type="SMART" id="SM00028">
    <property type="entry name" value="TPR"/>
    <property type="match status" value="7"/>
</dbReference>
<dbReference type="PANTHER" id="PTHR44858:SF1">
    <property type="entry name" value="UDP-N-ACETYLGLUCOSAMINE--PEPTIDE N-ACETYLGLUCOSAMINYLTRANSFERASE SPINDLY-RELATED"/>
    <property type="match status" value="1"/>
</dbReference>
<evidence type="ECO:0000313" key="3">
    <source>
        <dbReference type="EMBL" id="SVA96656.1"/>
    </source>
</evidence>
<dbReference type="InterPro" id="IPR019734">
    <property type="entry name" value="TPR_rpt"/>
</dbReference>
<evidence type="ECO:0000256" key="1">
    <source>
        <dbReference type="ARBA" id="ARBA00022737"/>
    </source>
</evidence>
<feature type="non-terminal residue" evidence="3">
    <location>
        <position position="1"/>
    </location>
</feature>
<gene>
    <name evidence="3" type="ORF">METZ01_LOCUS149510</name>
</gene>
<dbReference type="PROSITE" id="PS50005">
    <property type="entry name" value="TPR"/>
    <property type="match status" value="2"/>
</dbReference>
<dbReference type="Pfam" id="PF13181">
    <property type="entry name" value="TPR_8"/>
    <property type="match status" value="4"/>
</dbReference>
<dbReference type="Pfam" id="PF00515">
    <property type="entry name" value="TPR_1"/>
    <property type="match status" value="1"/>
</dbReference>
<keyword evidence="1" id="KW-0677">Repeat</keyword>